<dbReference type="Pfam" id="PF23562">
    <property type="entry name" value="AMP-binding_C_3"/>
    <property type="match status" value="1"/>
</dbReference>
<evidence type="ECO:0000256" key="1">
    <source>
        <dbReference type="ARBA" id="ARBA00022741"/>
    </source>
</evidence>
<dbReference type="OrthoDB" id="9803968at2"/>
<protein>
    <recommendedName>
        <fullName evidence="3">AMP-dependent synthetase/ligase domain-containing protein</fullName>
    </recommendedName>
</protein>
<reference evidence="4 5" key="1">
    <citation type="submission" date="2014-08" db="EMBL/GenBank/DDBJ databases">
        <title>Porphyromonas cangingivalis strain:COT-109_OH1386 Genome sequencing.</title>
        <authorList>
            <person name="Wallis C."/>
            <person name="Deusch O."/>
            <person name="O'Flynn C."/>
            <person name="Davis I."/>
            <person name="Jospin G."/>
            <person name="Darling A.E."/>
            <person name="Coil D.A."/>
            <person name="Alexiev A."/>
            <person name="Horsfall A."/>
            <person name="Kirkwood N."/>
            <person name="Harris S."/>
            <person name="Eisen J.A."/>
        </authorList>
    </citation>
    <scope>NUCLEOTIDE SEQUENCE [LARGE SCALE GENOMIC DNA]</scope>
    <source>
        <strain evidence="5">COT-109 OH1386</strain>
    </source>
</reference>
<dbReference type="Gene3D" id="3.40.50.12780">
    <property type="entry name" value="N-terminal domain of ligase-like"/>
    <property type="match status" value="1"/>
</dbReference>
<gene>
    <name evidence="4" type="ORF">HQ35_06660</name>
</gene>
<dbReference type="RefSeq" id="WP_036851943.1">
    <property type="nucleotide sequence ID" value="NZ_JQJD01000045.1"/>
</dbReference>
<accession>A0A0A2EQW1</accession>
<dbReference type="GO" id="GO:0016020">
    <property type="term" value="C:membrane"/>
    <property type="evidence" value="ECO:0007669"/>
    <property type="project" value="TreeGrafter"/>
</dbReference>
<keyword evidence="2" id="KW-0067">ATP-binding</keyword>
<evidence type="ECO:0000313" key="4">
    <source>
        <dbReference type="EMBL" id="KGN79845.1"/>
    </source>
</evidence>
<sequence length="603" mass="67992">MTKISHMAEVAVRMNKKNGNDTCLIVKNKEKQIWEKQSWGHVYEYVRRTAQALIEFGVGSQECVGMYSENMDKFIYSDLATLSIGSIAVPLYATSSSAQVEYIVNDARIKLLFVGSQFQYNNAYKVKKKSAVLEHIVIFDPTVIRHPDDRTSLMYEDFLKLGDTTTAEAEAKLRRSNSELSDIACLIYTSGTSGQSKGVEISHSNIYNALVAHVEAIPNMGHKHISMNFLPLTHVFEKMWVFLCLQRGVKVAVGENPKEILTNLKEVRPHFMCNVPRFWEKVHIGVQEKISTFSPRVQKLMRSAIDIGKEYHFEYRQKGRRAPFWLMMKYKFFAKKLFDLVKKNVGIERGKLFPTAGAALADPINEALSAMGIPIVVGYGLTETTATVCFCRPKKNAFGSIGTVLPGVEVKVDPQTSELMVKGATVSRGYFNKPEETAAAFGTDGWFRTGDICTIDGEGNLFFKERLKDLYKTANGKYIAPQMIEGLISANKYIEQAMVIAEERNFVSALIYPAWDVVREKLKGRAIDTDDIDELAKMPEVYSLIEGYLEEGQKTLASYEKVKKFVLLTEPFSVENGMLTNTLKTKRKVVSAHYADLIEGMYR</sequence>
<dbReference type="InterPro" id="IPR042099">
    <property type="entry name" value="ANL_N_sf"/>
</dbReference>
<dbReference type="STRING" id="36874.HQ34_07520"/>
<dbReference type="PANTHER" id="PTHR43272:SF33">
    <property type="entry name" value="AMP-BINDING DOMAIN-CONTAINING PROTEIN-RELATED"/>
    <property type="match status" value="1"/>
</dbReference>
<dbReference type="Proteomes" id="UP000030125">
    <property type="component" value="Unassembled WGS sequence"/>
</dbReference>
<dbReference type="Pfam" id="PF00501">
    <property type="entry name" value="AMP-binding"/>
    <property type="match status" value="1"/>
</dbReference>
<dbReference type="AlphaFoldDB" id="A0A0A2EQW1"/>
<evidence type="ECO:0000259" key="3">
    <source>
        <dbReference type="Pfam" id="PF00501"/>
    </source>
</evidence>
<dbReference type="eggNOG" id="COG1022">
    <property type="taxonomic scope" value="Bacteria"/>
</dbReference>
<dbReference type="EMBL" id="JQJD01000045">
    <property type="protein sequence ID" value="KGN79845.1"/>
    <property type="molecule type" value="Genomic_DNA"/>
</dbReference>
<organism evidence="4 5">
    <name type="scientific">Porphyromonas cangingivalis</name>
    <dbReference type="NCBI Taxonomy" id="36874"/>
    <lineage>
        <taxon>Bacteria</taxon>
        <taxon>Pseudomonadati</taxon>
        <taxon>Bacteroidota</taxon>
        <taxon>Bacteroidia</taxon>
        <taxon>Bacteroidales</taxon>
        <taxon>Porphyromonadaceae</taxon>
        <taxon>Porphyromonas</taxon>
    </lineage>
</organism>
<keyword evidence="5" id="KW-1185">Reference proteome</keyword>
<keyword evidence="1" id="KW-0547">Nucleotide-binding</keyword>
<feature type="domain" description="AMP-dependent synthetase/ligase" evidence="3">
    <location>
        <begin position="16"/>
        <end position="431"/>
    </location>
</feature>
<dbReference type="GO" id="GO:0004467">
    <property type="term" value="F:long-chain fatty acid-CoA ligase activity"/>
    <property type="evidence" value="ECO:0007669"/>
    <property type="project" value="TreeGrafter"/>
</dbReference>
<dbReference type="GO" id="GO:0005524">
    <property type="term" value="F:ATP binding"/>
    <property type="evidence" value="ECO:0007669"/>
    <property type="project" value="UniProtKB-KW"/>
</dbReference>
<dbReference type="PROSITE" id="PS00455">
    <property type="entry name" value="AMP_BINDING"/>
    <property type="match status" value="1"/>
</dbReference>
<proteinExistence type="predicted"/>
<dbReference type="InterPro" id="IPR000873">
    <property type="entry name" value="AMP-dep_synth/lig_dom"/>
</dbReference>
<name>A0A0A2EQW1_PORCN</name>
<dbReference type="SUPFAM" id="SSF56801">
    <property type="entry name" value="Acetyl-CoA synthetase-like"/>
    <property type="match status" value="1"/>
</dbReference>
<dbReference type="InterPro" id="IPR020845">
    <property type="entry name" value="AMP-binding_CS"/>
</dbReference>
<evidence type="ECO:0000313" key="5">
    <source>
        <dbReference type="Proteomes" id="UP000030125"/>
    </source>
</evidence>
<dbReference type="PANTHER" id="PTHR43272">
    <property type="entry name" value="LONG-CHAIN-FATTY-ACID--COA LIGASE"/>
    <property type="match status" value="1"/>
</dbReference>
<comment type="caution">
    <text evidence="4">The sequence shown here is derived from an EMBL/GenBank/DDBJ whole genome shotgun (WGS) entry which is preliminary data.</text>
</comment>
<evidence type="ECO:0000256" key="2">
    <source>
        <dbReference type="ARBA" id="ARBA00022840"/>
    </source>
</evidence>
<dbReference type="CDD" id="cd05907">
    <property type="entry name" value="VL_LC_FACS_like"/>
    <property type="match status" value="1"/>
</dbReference>